<evidence type="ECO:0000313" key="1">
    <source>
        <dbReference type="EMBL" id="KZV49274.1"/>
    </source>
</evidence>
<name>A0A2Z7CX22_9LAMI</name>
<proteinExistence type="predicted"/>
<sequence>MAQYQILVRKLLGPHGTGPKRTLEVKNSVATPPRVRRTAAARRRLPPAQCAAHCRKLRAARPAIGTVAARSYSAVVRTLQLKRRPSSPLSSRRRRRRPLRRKFVSGQFDEENPSAQISSHLLVQGDEGVSYPIMDRIGVIYRNLPRRADVIVTTVGARHKCQQDRDHQIFVKWPPAAAACGGPSPCAYHARTCLRVSRALAADWRKLSSRKETKSVWPIVDRRCALATTHGRGLPAIDCVTWPFGAALVDDRGAPDCATMRALAARLRRTIALHHASAAAHCRVDCATGGGRSAAAGRRWCALAAQASRRWLRALACGVVLYRRIFVVVAPSSAAAPASLRRCLDGWSDFF</sequence>
<organism evidence="1 2">
    <name type="scientific">Dorcoceras hygrometricum</name>
    <dbReference type="NCBI Taxonomy" id="472368"/>
    <lineage>
        <taxon>Eukaryota</taxon>
        <taxon>Viridiplantae</taxon>
        <taxon>Streptophyta</taxon>
        <taxon>Embryophyta</taxon>
        <taxon>Tracheophyta</taxon>
        <taxon>Spermatophyta</taxon>
        <taxon>Magnoliopsida</taxon>
        <taxon>eudicotyledons</taxon>
        <taxon>Gunneridae</taxon>
        <taxon>Pentapetalae</taxon>
        <taxon>asterids</taxon>
        <taxon>lamiids</taxon>
        <taxon>Lamiales</taxon>
        <taxon>Gesneriaceae</taxon>
        <taxon>Didymocarpoideae</taxon>
        <taxon>Trichosporeae</taxon>
        <taxon>Loxocarpinae</taxon>
        <taxon>Dorcoceras</taxon>
    </lineage>
</organism>
<gene>
    <name evidence="1" type="ORF">F511_37646</name>
</gene>
<keyword evidence="2" id="KW-1185">Reference proteome</keyword>
<dbReference type="EMBL" id="KQ993103">
    <property type="protein sequence ID" value="KZV49274.1"/>
    <property type="molecule type" value="Genomic_DNA"/>
</dbReference>
<evidence type="ECO:0000313" key="2">
    <source>
        <dbReference type="Proteomes" id="UP000250235"/>
    </source>
</evidence>
<dbReference type="Proteomes" id="UP000250235">
    <property type="component" value="Unassembled WGS sequence"/>
</dbReference>
<reference evidence="1 2" key="1">
    <citation type="journal article" date="2015" name="Proc. Natl. Acad. Sci. U.S.A.">
        <title>The resurrection genome of Boea hygrometrica: A blueprint for survival of dehydration.</title>
        <authorList>
            <person name="Xiao L."/>
            <person name="Yang G."/>
            <person name="Zhang L."/>
            <person name="Yang X."/>
            <person name="Zhao S."/>
            <person name="Ji Z."/>
            <person name="Zhou Q."/>
            <person name="Hu M."/>
            <person name="Wang Y."/>
            <person name="Chen M."/>
            <person name="Xu Y."/>
            <person name="Jin H."/>
            <person name="Xiao X."/>
            <person name="Hu G."/>
            <person name="Bao F."/>
            <person name="Hu Y."/>
            <person name="Wan P."/>
            <person name="Li L."/>
            <person name="Deng X."/>
            <person name="Kuang T."/>
            <person name="Xiang C."/>
            <person name="Zhu J.K."/>
            <person name="Oliver M.J."/>
            <person name="He Y."/>
        </authorList>
    </citation>
    <scope>NUCLEOTIDE SEQUENCE [LARGE SCALE GENOMIC DNA]</scope>
    <source>
        <strain evidence="2">cv. XS01</strain>
    </source>
</reference>
<accession>A0A2Z7CX22</accession>
<dbReference type="AlphaFoldDB" id="A0A2Z7CX22"/>
<protein>
    <submittedName>
        <fullName evidence="1">Uncharacterized protein</fullName>
    </submittedName>
</protein>